<dbReference type="AlphaFoldDB" id="A0A2P2P2P7"/>
<dbReference type="EMBL" id="GGEC01068518">
    <property type="protein sequence ID" value="MBX49002.1"/>
    <property type="molecule type" value="Transcribed_RNA"/>
</dbReference>
<evidence type="ECO:0000313" key="1">
    <source>
        <dbReference type="EMBL" id="MBX49002.1"/>
    </source>
</evidence>
<name>A0A2P2P2P7_RHIMU</name>
<organism evidence="1">
    <name type="scientific">Rhizophora mucronata</name>
    <name type="common">Asiatic mangrove</name>
    <dbReference type="NCBI Taxonomy" id="61149"/>
    <lineage>
        <taxon>Eukaryota</taxon>
        <taxon>Viridiplantae</taxon>
        <taxon>Streptophyta</taxon>
        <taxon>Embryophyta</taxon>
        <taxon>Tracheophyta</taxon>
        <taxon>Spermatophyta</taxon>
        <taxon>Magnoliopsida</taxon>
        <taxon>eudicotyledons</taxon>
        <taxon>Gunneridae</taxon>
        <taxon>Pentapetalae</taxon>
        <taxon>rosids</taxon>
        <taxon>fabids</taxon>
        <taxon>Malpighiales</taxon>
        <taxon>Rhizophoraceae</taxon>
        <taxon>Rhizophora</taxon>
    </lineage>
</organism>
<protein>
    <submittedName>
        <fullName evidence="1">Uncharacterized protein</fullName>
    </submittedName>
</protein>
<proteinExistence type="predicted"/>
<accession>A0A2P2P2P7</accession>
<reference evidence="1" key="1">
    <citation type="submission" date="2018-02" db="EMBL/GenBank/DDBJ databases">
        <title>Rhizophora mucronata_Transcriptome.</title>
        <authorList>
            <person name="Meera S.P."/>
            <person name="Sreeshan A."/>
            <person name="Augustine A."/>
        </authorList>
    </citation>
    <scope>NUCLEOTIDE SEQUENCE</scope>
    <source>
        <tissue evidence="1">Leaf</tissue>
    </source>
</reference>
<sequence>MATNLDHGLICELIFTTIINGRHSNTLEDCWNAYLSRKIISKTRILVTRTGVKASWWSGIRSGSMRSGGGL</sequence>